<dbReference type="Proteomes" id="UP000062255">
    <property type="component" value="Chromosome"/>
</dbReference>
<dbReference type="GO" id="GO:0015171">
    <property type="term" value="F:amino acid transmembrane transporter activity"/>
    <property type="evidence" value="ECO:0007669"/>
    <property type="project" value="TreeGrafter"/>
</dbReference>
<feature type="transmembrane region" description="Helical" evidence="6">
    <location>
        <begin position="239"/>
        <end position="258"/>
    </location>
</feature>
<name>A0A0K0XD98_MYCGD</name>
<dbReference type="RefSeq" id="WP_049747854.1">
    <property type="nucleotide sequence ID" value="NZ_CP012150.1"/>
</dbReference>
<feature type="transmembrane region" description="Helical" evidence="6">
    <location>
        <begin position="61"/>
        <end position="83"/>
    </location>
</feature>
<feature type="transmembrane region" description="Helical" evidence="6">
    <location>
        <begin position="104"/>
        <end position="125"/>
    </location>
</feature>
<dbReference type="PIRSF" id="PIRSF006060">
    <property type="entry name" value="AA_transporter"/>
    <property type="match status" value="1"/>
</dbReference>
<protein>
    <submittedName>
        <fullName evidence="7">Amino acid permease</fullName>
    </submittedName>
</protein>
<dbReference type="InterPro" id="IPR002293">
    <property type="entry name" value="AA/rel_permease1"/>
</dbReference>
<dbReference type="PATRIC" id="fig|134601.6.peg.6144"/>
<dbReference type="OrthoDB" id="9762947at2"/>
<evidence type="ECO:0000256" key="2">
    <source>
        <dbReference type="ARBA" id="ARBA00022448"/>
    </source>
</evidence>
<keyword evidence="4 6" id="KW-1133">Transmembrane helix</keyword>
<keyword evidence="3 6" id="KW-0812">Transmembrane</keyword>
<dbReference type="Gene3D" id="1.20.1740.10">
    <property type="entry name" value="Amino acid/polyamine transporter I"/>
    <property type="match status" value="1"/>
</dbReference>
<feature type="transmembrane region" description="Helical" evidence="6">
    <location>
        <begin position="174"/>
        <end position="199"/>
    </location>
</feature>
<gene>
    <name evidence="7" type="ORF">AFA91_29720</name>
</gene>
<feature type="transmembrane region" description="Helical" evidence="6">
    <location>
        <begin position="377"/>
        <end position="397"/>
    </location>
</feature>
<evidence type="ECO:0000256" key="3">
    <source>
        <dbReference type="ARBA" id="ARBA00022692"/>
    </source>
</evidence>
<evidence type="ECO:0000256" key="5">
    <source>
        <dbReference type="ARBA" id="ARBA00023136"/>
    </source>
</evidence>
<feature type="transmembrane region" description="Helical" evidence="6">
    <location>
        <begin position="331"/>
        <end position="356"/>
    </location>
</feature>
<feature type="transmembrane region" description="Helical" evidence="6">
    <location>
        <begin position="279"/>
        <end position="303"/>
    </location>
</feature>
<dbReference type="PANTHER" id="PTHR43243:SF4">
    <property type="entry name" value="CATIONIC AMINO ACID TRANSPORTER 4"/>
    <property type="match status" value="1"/>
</dbReference>
<dbReference type="PANTHER" id="PTHR43243">
    <property type="entry name" value="INNER MEMBRANE TRANSPORTER YGJI-RELATED"/>
    <property type="match status" value="1"/>
</dbReference>
<dbReference type="AlphaFoldDB" id="A0A0K0XD98"/>
<feature type="transmembrane region" description="Helical" evidence="6">
    <location>
        <begin position="460"/>
        <end position="478"/>
    </location>
</feature>
<feature type="transmembrane region" description="Helical" evidence="6">
    <location>
        <begin position="434"/>
        <end position="454"/>
    </location>
</feature>
<evidence type="ECO:0000256" key="1">
    <source>
        <dbReference type="ARBA" id="ARBA00004141"/>
    </source>
</evidence>
<dbReference type="Pfam" id="PF13520">
    <property type="entry name" value="AA_permease_2"/>
    <property type="match status" value="1"/>
</dbReference>
<organism evidence="7 8">
    <name type="scientific">Mycolicibacterium goodii</name>
    <name type="common">Mycobacterium goodii</name>
    <dbReference type="NCBI Taxonomy" id="134601"/>
    <lineage>
        <taxon>Bacteria</taxon>
        <taxon>Bacillati</taxon>
        <taxon>Actinomycetota</taxon>
        <taxon>Actinomycetes</taxon>
        <taxon>Mycobacteriales</taxon>
        <taxon>Mycobacteriaceae</taxon>
        <taxon>Mycolicibacterium</taxon>
    </lineage>
</organism>
<feature type="transmembrane region" description="Helical" evidence="6">
    <location>
        <begin position="403"/>
        <end position="422"/>
    </location>
</feature>
<feature type="transmembrane region" description="Helical" evidence="6">
    <location>
        <begin position="145"/>
        <end position="167"/>
    </location>
</feature>
<comment type="subcellular location">
    <subcellularLocation>
        <location evidence="1">Membrane</location>
        <topology evidence="1">Multi-pass membrane protein</topology>
    </subcellularLocation>
</comment>
<reference evidence="7 8" key="1">
    <citation type="submission" date="2015-07" db="EMBL/GenBank/DDBJ databases">
        <title>Complete genome sequence of Mycobacterium goodii X7B, a facultative thermophilic biodesulfurizing bacterium.</title>
        <authorList>
            <person name="Yu B."/>
            <person name="Li F."/>
            <person name="Xu P."/>
        </authorList>
    </citation>
    <scope>NUCLEOTIDE SEQUENCE [LARGE SCALE GENOMIC DNA]</scope>
    <source>
        <strain evidence="7 8">X7B</strain>
    </source>
</reference>
<feature type="transmembrane region" description="Helical" evidence="6">
    <location>
        <begin position="33"/>
        <end position="55"/>
    </location>
</feature>
<accession>A0A0K0XD98</accession>
<evidence type="ECO:0000313" key="8">
    <source>
        <dbReference type="Proteomes" id="UP000062255"/>
    </source>
</evidence>
<evidence type="ECO:0000256" key="6">
    <source>
        <dbReference type="SAM" id="Phobius"/>
    </source>
</evidence>
<evidence type="ECO:0000313" key="7">
    <source>
        <dbReference type="EMBL" id="AKS35394.1"/>
    </source>
</evidence>
<dbReference type="EMBL" id="CP012150">
    <property type="protein sequence ID" value="AKS35394.1"/>
    <property type="molecule type" value="Genomic_DNA"/>
</dbReference>
<dbReference type="KEGG" id="mgo:AFA91_29720"/>
<proteinExistence type="predicted"/>
<dbReference type="STRING" id="134601.AFA91_29720"/>
<keyword evidence="2" id="KW-0813">Transport</keyword>
<dbReference type="GO" id="GO:0016020">
    <property type="term" value="C:membrane"/>
    <property type="evidence" value="ECO:0007669"/>
    <property type="project" value="UniProtKB-SubCell"/>
</dbReference>
<evidence type="ECO:0000256" key="4">
    <source>
        <dbReference type="ARBA" id="ARBA00022989"/>
    </source>
</evidence>
<keyword evidence="5 6" id="KW-0472">Membrane</keyword>
<sequence>MTTRWRTKSVEQSIADTDEPTTRLRKDLTWWDLTVFGVSVVIGAGIFTITASTAGNLTGPAISISFLIAAVACGLAALCYAEFASTVPVAGSAYTFSYATFGEFIAWIIGWDLILEFAVAAAVVAKGWSSYLGTVFNFGGGIMPIGGGLTLDWGALLIIAVVTVLLASGTKLSAMVSLVITVIKVSVVLLVVFVGAFYIKAENYTPFIPPAESGDGSGGGTGAEQSLFSLLTGAEGSHYGWYGLLAGASIVFFAFIGFDIVATTAEETRNPQRDVPRGILGSLAIVTVLYVAVSFVLSGMVSYRDLKSANGESANLATAFAENGVDWAAKVISIGALAGLTTVVIVLMLGQTRVLFAMSRDGLMPRQLARTGPHGTPVRTTLIVGAVVAVAASVFPIGKLEEMVNIGTLFAFVLVSAGVLVLRRTRPDLPRGFRAPFVPVLPIAAILACVWLMLNLTGLTWIRFLVWMAIGVAIYFLYGRRNSVLATRDSQTAA</sequence>